<evidence type="ECO:0000256" key="1">
    <source>
        <dbReference type="ARBA" id="ARBA00022737"/>
    </source>
</evidence>
<protein>
    <submittedName>
        <fullName evidence="3">Uncharacterized protein</fullName>
    </submittedName>
</protein>
<dbReference type="Gene3D" id="2.120.10.30">
    <property type="entry name" value="TolB, C-terminal domain"/>
    <property type="match status" value="1"/>
</dbReference>
<evidence type="ECO:0000313" key="3">
    <source>
        <dbReference type="EMBL" id="CAF4258285.1"/>
    </source>
</evidence>
<name>A0A820FAP1_9BILA</name>
<dbReference type="EMBL" id="CAJOAX010034324">
    <property type="protein sequence ID" value="CAF4258285.1"/>
    <property type="molecule type" value="Genomic_DNA"/>
</dbReference>
<keyword evidence="1" id="KW-0677">Repeat</keyword>
<feature type="non-terminal residue" evidence="3">
    <location>
        <position position="54"/>
    </location>
</feature>
<evidence type="ECO:0000256" key="2">
    <source>
        <dbReference type="PROSITE-ProRule" id="PRU00504"/>
    </source>
</evidence>
<organism evidence="3 4">
    <name type="scientific">Rotaria sordida</name>
    <dbReference type="NCBI Taxonomy" id="392033"/>
    <lineage>
        <taxon>Eukaryota</taxon>
        <taxon>Metazoa</taxon>
        <taxon>Spiralia</taxon>
        <taxon>Gnathifera</taxon>
        <taxon>Rotifera</taxon>
        <taxon>Eurotatoria</taxon>
        <taxon>Bdelloidea</taxon>
        <taxon>Philodinida</taxon>
        <taxon>Philodinidae</taxon>
        <taxon>Rotaria</taxon>
    </lineage>
</organism>
<sequence length="54" mass="6036">MRWYNGVPQGSVIAGEHGPGDYANQLNCPEGLAFDRDGNLYVADSNNHRIQRFN</sequence>
<comment type="caution">
    <text evidence="3">The sequence shown here is derived from an EMBL/GenBank/DDBJ whole genome shotgun (WGS) entry which is preliminary data.</text>
</comment>
<dbReference type="SUPFAM" id="SSF63829">
    <property type="entry name" value="Calcium-dependent phosphotriesterase"/>
    <property type="match status" value="1"/>
</dbReference>
<gene>
    <name evidence="3" type="ORF">OTI717_LOCUS40677</name>
</gene>
<dbReference type="PROSITE" id="PS51125">
    <property type="entry name" value="NHL"/>
    <property type="match status" value="1"/>
</dbReference>
<proteinExistence type="predicted"/>
<dbReference type="InterPro" id="IPR011042">
    <property type="entry name" value="6-blade_b-propeller_TolB-like"/>
</dbReference>
<dbReference type="Pfam" id="PF01436">
    <property type="entry name" value="NHL"/>
    <property type="match status" value="1"/>
</dbReference>
<reference evidence="3" key="1">
    <citation type="submission" date="2021-02" db="EMBL/GenBank/DDBJ databases">
        <authorList>
            <person name="Nowell W R."/>
        </authorList>
    </citation>
    <scope>NUCLEOTIDE SEQUENCE</scope>
</reference>
<dbReference type="InterPro" id="IPR001258">
    <property type="entry name" value="NHL_repeat"/>
</dbReference>
<dbReference type="Proteomes" id="UP000663823">
    <property type="component" value="Unassembled WGS sequence"/>
</dbReference>
<accession>A0A820FAP1</accession>
<evidence type="ECO:0000313" key="4">
    <source>
        <dbReference type="Proteomes" id="UP000663823"/>
    </source>
</evidence>
<feature type="repeat" description="NHL" evidence="2">
    <location>
        <begin position="25"/>
        <end position="54"/>
    </location>
</feature>
<dbReference type="AlphaFoldDB" id="A0A820FAP1"/>